<keyword evidence="2" id="KW-1185">Reference proteome</keyword>
<reference evidence="1 2" key="1">
    <citation type="journal article" date="2017" name="Genome Announc.">
        <title>Complete Genome Sequences of Two Acetylene-Fermenting Pelobacter acetylenicus Strains.</title>
        <authorList>
            <person name="Sutton J.M."/>
            <person name="Baesman S.M."/>
            <person name="Fierst J.L."/>
            <person name="Poret-Peterson A.T."/>
            <person name="Oremland R.S."/>
            <person name="Dunlap D.S."/>
            <person name="Akob D.M."/>
        </authorList>
    </citation>
    <scope>NUCLEOTIDE SEQUENCE [LARGE SCALE GENOMIC DNA]</scope>
    <source>
        <strain evidence="1 2">SFB93</strain>
    </source>
</reference>
<protein>
    <submittedName>
        <fullName evidence="1">Uncharacterized protein</fullName>
    </submittedName>
</protein>
<evidence type="ECO:0000313" key="1">
    <source>
        <dbReference type="EMBL" id="APG27147.1"/>
    </source>
</evidence>
<sequence>MCGQAEIGTCFKGSFERKSAGCLDLAGGDAGNRAKLDEINGKSKDEAEGVEQNSQADLGIGMHFTKLIDG</sequence>
<dbReference type="Proteomes" id="UP000182517">
    <property type="component" value="Chromosome"/>
</dbReference>
<evidence type="ECO:0000313" key="2">
    <source>
        <dbReference type="Proteomes" id="UP000182517"/>
    </source>
</evidence>
<dbReference type="KEGG" id="pef:A7E78_04430"/>
<gene>
    <name evidence="1" type="ORF">A7E78_04430</name>
</gene>
<accession>A0A1L3GMI1</accession>
<proteinExistence type="predicted"/>
<name>A0A1L3GMI1_9BACT</name>
<dbReference type="AlphaFoldDB" id="A0A1L3GMI1"/>
<organism evidence="1 2">
    <name type="scientific">Syntrophotalea acetylenivorans</name>
    <dbReference type="NCBI Taxonomy" id="1842532"/>
    <lineage>
        <taxon>Bacteria</taxon>
        <taxon>Pseudomonadati</taxon>
        <taxon>Thermodesulfobacteriota</taxon>
        <taxon>Desulfuromonadia</taxon>
        <taxon>Desulfuromonadales</taxon>
        <taxon>Syntrophotaleaceae</taxon>
        <taxon>Syntrophotalea</taxon>
    </lineage>
</organism>
<dbReference type="EMBL" id="CP015519">
    <property type="protein sequence ID" value="APG27147.1"/>
    <property type="molecule type" value="Genomic_DNA"/>
</dbReference>